<accession>A0ABV2WA46</accession>
<feature type="transmembrane region" description="Helical" evidence="7">
    <location>
        <begin position="237"/>
        <end position="262"/>
    </location>
</feature>
<dbReference type="InterPro" id="IPR017039">
    <property type="entry name" value="Virul_fac_BrkB"/>
</dbReference>
<gene>
    <name evidence="8" type="ORF">ABZ508_17725</name>
</gene>
<reference evidence="8 9" key="1">
    <citation type="submission" date="2024-06" db="EMBL/GenBank/DDBJ databases">
        <title>The Natural Products Discovery Center: Release of the First 8490 Sequenced Strains for Exploring Actinobacteria Biosynthetic Diversity.</title>
        <authorList>
            <person name="Kalkreuter E."/>
            <person name="Kautsar S.A."/>
            <person name="Yang D."/>
            <person name="Bader C.D."/>
            <person name="Teijaro C.N."/>
            <person name="Fluegel L."/>
            <person name="Davis C.M."/>
            <person name="Simpson J.R."/>
            <person name="Lauterbach L."/>
            <person name="Steele A.D."/>
            <person name="Gui C."/>
            <person name="Meng S."/>
            <person name="Li G."/>
            <person name="Viehrig K."/>
            <person name="Ye F."/>
            <person name="Su P."/>
            <person name="Kiefer A.F."/>
            <person name="Nichols A."/>
            <person name="Cepeda A.J."/>
            <person name="Yan W."/>
            <person name="Fan B."/>
            <person name="Jiang Y."/>
            <person name="Adhikari A."/>
            <person name="Zheng C.-J."/>
            <person name="Schuster L."/>
            <person name="Cowan T.M."/>
            <person name="Smanski M.J."/>
            <person name="Chevrette M.G."/>
            <person name="De Carvalho L.P.S."/>
            <person name="Shen B."/>
        </authorList>
    </citation>
    <scope>NUCLEOTIDE SEQUENCE [LARGE SCALE GENOMIC DNA]</scope>
    <source>
        <strain evidence="8 9">NPDC006337</strain>
    </source>
</reference>
<sequence length="280" mass="30446">MGGEARRKREGPPPRHWASRQARRLRESGPGRLWRGLWGRLTEADFFNHALQLAALALLCFFPMLIVLTEATGRDTTTVVVRWLGLNQEAAEAVASLFVPGPGADTVTVVSGFLMALGAMAVAGTLQSWYQTLFDVPRRGWRDVTIQLVWLVYLLLFTAVQSALGRVAEGLPLQSLAGWAWAAAFWWSTVWVLLSGAVRWRALLPAALVTSVCWTGLGVFSARYFSAAIVANEQRYGPVGVVMIIISWLVAVGVVIHLGAVIGQMLSGHARPPKPSPPAP</sequence>
<evidence type="ECO:0000256" key="5">
    <source>
        <dbReference type="ARBA" id="ARBA00023136"/>
    </source>
</evidence>
<protein>
    <submittedName>
        <fullName evidence="8">YhjD/YihY/BrkB family envelope integrity protein</fullName>
    </submittedName>
</protein>
<evidence type="ECO:0000256" key="4">
    <source>
        <dbReference type="ARBA" id="ARBA00022989"/>
    </source>
</evidence>
<keyword evidence="4 7" id="KW-1133">Transmembrane helix</keyword>
<evidence type="ECO:0000313" key="9">
    <source>
        <dbReference type="Proteomes" id="UP001550378"/>
    </source>
</evidence>
<evidence type="ECO:0000256" key="6">
    <source>
        <dbReference type="SAM" id="MobiDB-lite"/>
    </source>
</evidence>
<name>A0ABV2WA46_9ACTN</name>
<evidence type="ECO:0000256" key="1">
    <source>
        <dbReference type="ARBA" id="ARBA00004651"/>
    </source>
</evidence>
<keyword evidence="3 7" id="KW-0812">Transmembrane</keyword>
<feature type="transmembrane region" description="Helical" evidence="7">
    <location>
        <begin position="176"/>
        <end position="194"/>
    </location>
</feature>
<comment type="caution">
    <text evidence="8">The sequence shown here is derived from an EMBL/GenBank/DDBJ whole genome shotgun (WGS) entry which is preliminary data.</text>
</comment>
<evidence type="ECO:0000256" key="7">
    <source>
        <dbReference type="SAM" id="Phobius"/>
    </source>
</evidence>
<feature type="region of interest" description="Disordered" evidence="6">
    <location>
        <begin position="1"/>
        <end position="22"/>
    </location>
</feature>
<dbReference type="RefSeq" id="WP_359660186.1">
    <property type="nucleotide sequence ID" value="NZ_JBEXZO010000012.1"/>
</dbReference>
<evidence type="ECO:0000256" key="2">
    <source>
        <dbReference type="ARBA" id="ARBA00022475"/>
    </source>
</evidence>
<comment type="subcellular location">
    <subcellularLocation>
        <location evidence="1">Cell membrane</location>
        <topology evidence="1">Multi-pass membrane protein</topology>
    </subcellularLocation>
</comment>
<evidence type="ECO:0000313" key="8">
    <source>
        <dbReference type="EMBL" id="MEU0709200.1"/>
    </source>
</evidence>
<dbReference type="Pfam" id="PF03631">
    <property type="entry name" value="Virul_fac_BrkB"/>
    <property type="match status" value="1"/>
</dbReference>
<feature type="transmembrane region" description="Helical" evidence="7">
    <location>
        <begin position="146"/>
        <end position="164"/>
    </location>
</feature>
<keyword evidence="9" id="KW-1185">Reference proteome</keyword>
<proteinExistence type="predicted"/>
<organism evidence="8 9">
    <name type="scientific">Streptomyces lavendulocolor</name>
    <dbReference type="NCBI Taxonomy" id="67316"/>
    <lineage>
        <taxon>Bacteria</taxon>
        <taxon>Bacillati</taxon>
        <taxon>Actinomycetota</taxon>
        <taxon>Actinomycetes</taxon>
        <taxon>Kitasatosporales</taxon>
        <taxon>Streptomycetaceae</taxon>
        <taxon>Streptomyces</taxon>
    </lineage>
</organism>
<feature type="compositionally biased region" description="Basic and acidic residues" evidence="6">
    <location>
        <begin position="1"/>
        <end position="13"/>
    </location>
</feature>
<dbReference type="EMBL" id="JBEXZR010000014">
    <property type="protein sequence ID" value="MEU0709200.1"/>
    <property type="molecule type" value="Genomic_DNA"/>
</dbReference>
<feature type="transmembrane region" description="Helical" evidence="7">
    <location>
        <begin position="50"/>
        <end position="68"/>
    </location>
</feature>
<evidence type="ECO:0000256" key="3">
    <source>
        <dbReference type="ARBA" id="ARBA00022692"/>
    </source>
</evidence>
<feature type="transmembrane region" description="Helical" evidence="7">
    <location>
        <begin position="206"/>
        <end position="225"/>
    </location>
</feature>
<dbReference type="Proteomes" id="UP001550378">
    <property type="component" value="Unassembled WGS sequence"/>
</dbReference>
<keyword evidence="5 7" id="KW-0472">Membrane</keyword>
<keyword evidence="2" id="KW-1003">Cell membrane</keyword>
<feature type="transmembrane region" description="Helical" evidence="7">
    <location>
        <begin position="106"/>
        <end position="126"/>
    </location>
</feature>